<organism evidence="11 12">
    <name type="scientific">Strigamia maritima</name>
    <name type="common">European centipede</name>
    <name type="synonym">Geophilus maritimus</name>
    <dbReference type="NCBI Taxonomy" id="126957"/>
    <lineage>
        <taxon>Eukaryota</taxon>
        <taxon>Metazoa</taxon>
        <taxon>Ecdysozoa</taxon>
        <taxon>Arthropoda</taxon>
        <taxon>Myriapoda</taxon>
        <taxon>Chilopoda</taxon>
        <taxon>Pleurostigmophora</taxon>
        <taxon>Geophilomorpha</taxon>
        <taxon>Linotaeniidae</taxon>
        <taxon>Strigamia</taxon>
    </lineage>
</organism>
<keyword evidence="12" id="KW-1185">Reference proteome</keyword>
<dbReference type="STRING" id="126957.T1IHU8"/>
<dbReference type="SUPFAM" id="SSF81324">
    <property type="entry name" value="Voltage-gated potassium channels"/>
    <property type="match status" value="1"/>
</dbReference>
<proteinExistence type="predicted"/>
<dbReference type="EnsemblMetazoa" id="SMAR000425-RA">
    <property type="protein sequence ID" value="SMAR000425-PA"/>
    <property type="gene ID" value="SMAR000425"/>
</dbReference>
<evidence type="ECO:0000256" key="5">
    <source>
        <dbReference type="ARBA" id="ARBA00023065"/>
    </source>
</evidence>
<dbReference type="PhylomeDB" id="T1IHU8"/>
<dbReference type="GO" id="GO:0030322">
    <property type="term" value="P:stabilization of membrane potential"/>
    <property type="evidence" value="ECO:0007669"/>
    <property type="project" value="TreeGrafter"/>
</dbReference>
<reference evidence="11" key="2">
    <citation type="submission" date="2015-02" db="UniProtKB">
        <authorList>
            <consortium name="EnsemblMetazoa"/>
        </authorList>
    </citation>
    <scope>IDENTIFICATION</scope>
</reference>
<name>T1IHU8_STRMM</name>
<dbReference type="EMBL" id="JH430014">
    <property type="status" value="NOT_ANNOTATED_CDS"/>
    <property type="molecule type" value="Genomic_DNA"/>
</dbReference>
<feature type="transmembrane region" description="Helical" evidence="9">
    <location>
        <begin position="234"/>
        <end position="252"/>
    </location>
</feature>
<keyword evidence="5" id="KW-0406">Ion transport</keyword>
<evidence type="ECO:0000256" key="3">
    <source>
        <dbReference type="ARBA" id="ARBA00022692"/>
    </source>
</evidence>
<keyword evidence="6 9" id="KW-0472">Membrane</keyword>
<dbReference type="PANTHER" id="PTHR11003:SF335">
    <property type="entry name" value="POTASSIUM CHANNEL DOMAIN-CONTAINING PROTEIN"/>
    <property type="match status" value="1"/>
</dbReference>
<dbReference type="GO" id="GO:0015271">
    <property type="term" value="F:outward rectifier potassium channel activity"/>
    <property type="evidence" value="ECO:0007669"/>
    <property type="project" value="TreeGrafter"/>
</dbReference>
<keyword evidence="2" id="KW-0813">Transport</keyword>
<comment type="subcellular location">
    <subcellularLocation>
        <location evidence="1">Membrane</location>
        <topology evidence="1">Multi-pass membrane protein</topology>
    </subcellularLocation>
</comment>
<evidence type="ECO:0000256" key="7">
    <source>
        <dbReference type="ARBA" id="ARBA00023303"/>
    </source>
</evidence>
<evidence type="ECO:0000313" key="11">
    <source>
        <dbReference type="EnsemblMetazoa" id="SMAR000425-PA"/>
    </source>
</evidence>
<reference evidence="12" key="1">
    <citation type="submission" date="2011-05" db="EMBL/GenBank/DDBJ databases">
        <authorList>
            <person name="Richards S.R."/>
            <person name="Qu J."/>
            <person name="Jiang H."/>
            <person name="Jhangiani S.N."/>
            <person name="Agravi P."/>
            <person name="Goodspeed R."/>
            <person name="Gross S."/>
            <person name="Mandapat C."/>
            <person name="Jackson L."/>
            <person name="Mathew T."/>
            <person name="Pu L."/>
            <person name="Thornton R."/>
            <person name="Saada N."/>
            <person name="Wilczek-Boney K.B."/>
            <person name="Lee S."/>
            <person name="Kovar C."/>
            <person name="Wu Y."/>
            <person name="Scherer S.E."/>
            <person name="Worley K.C."/>
            <person name="Muzny D.M."/>
            <person name="Gibbs R."/>
        </authorList>
    </citation>
    <scope>NUCLEOTIDE SEQUENCE</scope>
    <source>
        <strain evidence="12">Brora</strain>
    </source>
</reference>
<evidence type="ECO:0000256" key="4">
    <source>
        <dbReference type="ARBA" id="ARBA00022989"/>
    </source>
</evidence>
<dbReference type="GO" id="GO:0022841">
    <property type="term" value="F:potassium ion leak channel activity"/>
    <property type="evidence" value="ECO:0007669"/>
    <property type="project" value="TreeGrafter"/>
</dbReference>
<feature type="transmembrane region" description="Helical" evidence="9">
    <location>
        <begin position="119"/>
        <end position="139"/>
    </location>
</feature>
<dbReference type="Gene3D" id="1.10.287.70">
    <property type="match status" value="1"/>
</dbReference>
<evidence type="ECO:0000256" key="6">
    <source>
        <dbReference type="ARBA" id="ARBA00023136"/>
    </source>
</evidence>
<evidence type="ECO:0000256" key="9">
    <source>
        <dbReference type="SAM" id="Phobius"/>
    </source>
</evidence>
<keyword evidence="7" id="KW-0407">Ion channel</keyword>
<keyword evidence="3 9" id="KW-0812">Transmembrane</keyword>
<evidence type="ECO:0000259" key="10">
    <source>
        <dbReference type="Pfam" id="PF07885"/>
    </source>
</evidence>
<dbReference type="GO" id="GO:0005886">
    <property type="term" value="C:plasma membrane"/>
    <property type="evidence" value="ECO:0007669"/>
    <property type="project" value="TreeGrafter"/>
</dbReference>
<dbReference type="HOGENOM" id="CLU_907094_0_0_1"/>
<protein>
    <recommendedName>
        <fullName evidence="10">Potassium channel domain-containing protein</fullName>
    </recommendedName>
</protein>
<feature type="compositionally biased region" description="Low complexity" evidence="8">
    <location>
        <begin position="35"/>
        <end position="59"/>
    </location>
</feature>
<evidence type="ECO:0000256" key="2">
    <source>
        <dbReference type="ARBA" id="ARBA00022448"/>
    </source>
</evidence>
<dbReference type="InterPro" id="IPR003280">
    <property type="entry name" value="2pore_dom_K_chnl"/>
</dbReference>
<accession>T1IHU8</accession>
<feature type="region of interest" description="Disordered" evidence="8">
    <location>
        <begin position="13"/>
        <end position="59"/>
    </location>
</feature>
<dbReference type="PANTHER" id="PTHR11003">
    <property type="entry name" value="POTASSIUM CHANNEL, SUBFAMILY K"/>
    <property type="match status" value="1"/>
</dbReference>
<dbReference type="InterPro" id="IPR013099">
    <property type="entry name" value="K_chnl_dom"/>
</dbReference>
<feature type="domain" description="Potassium channel" evidence="10">
    <location>
        <begin position="200"/>
        <end position="257"/>
    </location>
</feature>
<dbReference type="eggNOG" id="KOG1418">
    <property type="taxonomic scope" value="Eukaryota"/>
</dbReference>
<sequence>MSVILSKKAVSLGSDVVSKPPSIRPTRLSLKKSANRSIRSNSSSPSKNNPSIPLSSKSSTIYFRTPDGRIIDIPPSKMTEDVLDWDTTRHFTVLTWGEKIILGFVHATRVFSKQWITHILLVLVLLIYTALGGVMFHYVEGSHENRIKINLDDERIKLSRKIWLLRNVTDEAVWYETFFEDIKRYEQEIVSAPTAVTPDRDWDFFGSLFFSGTVYTTIGYGNVVPCTDYGRGLTIVYAFFGIPLLLIILADLGKVLTRAIKFGWSFVRLFYYTGSCRRLRSTGGGALKGFIINSNITSAKECIEVGP</sequence>
<keyword evidence="4 9" id="KW-1133">Transmembrane helix</keyword>
<evidence type="ECO:0000313" key="12">
    <source>
        <dbReference type="Proteomes" id="UP000014500"/>
    </source>
</evidence>
<dbReference type="Pfam" id="PF07885">
    <property type="entry name" value="Ion_trans_2"/>
    <property type="match status" value="1"/>
</dbReference>
<evidence type="ECO:0000256" key="1">
    <source>
        <dbReference type="ARBA" id="ARBA00004141"/>
    </source>
</evidence>
<evidence type="ECO:0000256" key="8">
    <source>
        <dbReference type="SAM" id="MobiDB-lite"/>
    </source>
</evidence>
<dbReference type="AlphaFoldDB" id="T1IHU8"/>
<dbReference type="Proteomes" id="UP000014500">
    <property type="component" value="Unassembled WGS sequence"/>
</dbReference>